<accession>A0A0F9EAD8</accession>
<proteinExistence type="predicted"/>
<reference evidence="1" key="1">
    <citation type="journal article" date="2015" name="Nature">
        <title>Complex archaea that bridge the gap between prokaryotes and eukaryotes.</title>
        <authorList>
            <person name="Spang A."/>
            <person name="Saw J.H."/>
            <person name="Jorgensen S.L."/>
            <person name="Zaremba-Niedzwiedzka K."/>
            <person name="Martijn J."/>
            <person name="Lind A.E."/>
            <person name="van Eijk R."/>
            <person name="Schleper C."/>
            <person name="Guy L."/>
            <person name="Ettema T.J."/>
        </authorList>
    </citation>
    <scope>NUCLEOTIDE SEQUENCE</scope>
</reference>
<dbReference type="EMBL" id="LAZR01035701">
    <property type="protein sequence ID" value="KKL26811.1"/>
    <property type="molecule type" value="Genomic_DNA"/>
</dbReference>
<sequence length="133" mass="16122">MDKSPKYIRMSDTPFIQDKWKPEVGDVVAYRNISLVDMIDRFSKKHEKHGFGIWLPRQDQSQGMIEWKKYIIDIKWDDHPHKFMWRGPYITGELWLWEGVKGDSMEQLWLAFVMHTLHQLTWDDEKGWVEEVK</sequence>
<comment type="caution">
    <text evidence="1">The sequence shown here is derived from an EMBL/GenBank/DDBJ whole genome shotgun (WGS) entry which is preliminary data.</text>
</comment>
<organism evidence="1">
    <name type="scientific">marine sediment metagenome</name>
    <dbReference type="NCBI Taxonomy" id="412755"/>
    <lineage>
        <taxon>unclassified sequences</taxon>
        <taxon>metagenomes</taxon>
        <taxon>ecological metagenomes</taxon>
    </lineage>
</organism>
<dbReference type="AlphaFoldDB" id="A0A0F9EAD8"/>
<name>A0A0F9EAD8_9ZZZZ</name>
<gene>
    <name evidence="1" type="ORF">LCGC14_2391510</name>
</gene>
<protein>
    <submittedName>
        <fullName evidence="1">Uncharacterized protein</fullName>
    </submittedName>
</protein>
<evidence type="ECO:0000313" key="1">
    <source>
        <dbReference type="EMBL" id="KKL26811.1"/>
    </source>
</evidence>